<feature type="region of interest" description="Disordered" evidence="2">
    <location>
        <begin position="170"/>
        <end position="190"/>
    </location>
</feature>
<accession>A0A8B7NAY6</accession>
<feature type="compositionally biased region" description="Polar residues" evidence="2">
    <location>
        <begin position="1274"/>
        <end position="1290"/>
    </location>
</feature>
<feature type="region of interest" description="Disordered" evidence="2">
    <location>
        <begin position="1512"/>
        <end position="1684"/>
    </location>
</feature>
<evidence type="ECO:0000313" key="5">
    <source>
        <dbReference type="RefSeq" id="XP_018010744.1"/>
    </source>
</evidence>
<evidence type="ECO:0000313" key="4">
    <source>
        <dbReference type="Proteomes" id="UP000694843"/>
    </source>
</evidence>
<feature type="region of interest" description="Disordered" evidence="2">
    <location>
        <begin position="869"/>
        <end position="920"/>
    </location>
</feature>
<evidence type="ECO:0000256" key="2">
    <source>
        <dbReference type="SAM" id="MobiDB-lite"/>
    </source>
</evidence>
<dbReference type="InterPro" id="IPR058599">
    <property type="entry name" value="PHAT_Smg/ZCCHC2-like"/>
</dbReference>
<dbReference type="PROSITE" id="PS50158">
    <property type="entry name" value="ZF_CCHC"/>
    <property type="match status" value="1"/>
</dbReference>
<feature type="region of interest" description="Disordered" evidence="2">
    <location>
        <begin position="1258"/>
        <end position="1290"/>
    </location>
</feature>
<dbReference type="InterPro" id="IPR042344">
    <property type="entry name" value="ZCCHC14"/>
</dbReference>
<feature type="compositionally biased region" description="Polar residues" evidence="2">
    <location>
        <begin position="1133"/>
        <end position="1157"/>
    </location>
</feature>
<dbReference type="PANTHER" id="PTHR16195:SF16">
    <property type="entry name" value="ZINC FINGER CCHC DOMAIN-CONTAINING PROTEIN 14"/>
    <property type="match status" value="1"/>
</dbReference>
<feature type="compositionally biased region" description="Low complexity" evidence="2">
    <location>
        <begin position="697"/>
        <end position="726"/>
    </location>
</feature>
<dbReference type="Pfam" id="PF25479">
    <property type="entry name" value="Vts1"/>
    <property type="match status" value="1"/>
</dbReference>
<feature type="compositionally biased region" description="Pro residues" evidence="2">
    <location>
        <begin position="1805"/>
        <end position="1820"/>
    </location>
</feature>
<feature type="region of interest" description="Disordered" evidence="2">
    <location>
        <begin position="1133"/>
        <end position="1244"/>
    </location>
</feature>
<feature type="compositionally biased region" description="Low complexity" evidence="2">
    <location>
        <begin position="1001"/>
        <end position="1012"/>
    </location>
</feature>
<feature type="region of interest" description="Disordered" evidence="2">
    <location>
        <begin position="1390"/>
        <end position="1487"/>
    </location>
</feature>
<feature type="compositionally biased region" description="Low complexity" evidence="2">
    <location>
        <begin position="1467"/>
        <end position="1477"/>
    </location>
</feature>
<feature type="compositionally biased region" description="Polar residues" evidence="2">
    <location>
        <begin position="1041"/>
        <end position="1050"/>
    </location>
</feature>
<dbReference type="SMART" id="SM00343">
    <property type="entry name" value="ZnF_C2HC"/>
    <property type="match status" value="1"/>
</dbReference>
<dbReference type="GeneID" id="108668111"/>
<feature type="compositionally biased region" description="Polar residues" evidence="2">
    <location>
        <begin position="764"/>
        <end position="774"/>
    </location>
</feature>
<organism evidence="4 5">
    <name type="scientific">Hyalella azteca</name>
    <name type="common">Amphipod</name>
    <dbReference type="NCBI Taxonomy" id="294128"/>
    <lineage>
        <taxon>Eukaryota</taxon>
        <taxon>Metazoa</taxon>
        <taxon>Ecdysozoa</taxon>
        <taxon>Arthropoda</taxon>
        <taxon>Crustacea</taxon>
        <taxon>Multicrustacea</taxon>
        <taxon>Malacostraca</taxon>
        <taxon>Eumalacostraca</taxon>
        <taxon>Peracarida</taxon>
        <taxon>Amphipoda</taxon>
        <taxon>Senticaudata</taxon>
        <taxon>Talitrida</taxon>
        <taxon>Talitroidea</taxon>
        <taxon>Hyalellidae</taxon>
        <taxon>Hyalella</taxon>
    </lineage>
</organism>
<feature type="compositionally biased region" description="Basic and acidic residues" evidence="2">
    <location>
        <begin position="1167"/>
        <end position="1176"/>
    </location>
</feature>
<feature type="compositionally biased region" description="Pro residues" evidence="2">
    <location>
        <begin position="1713"/>
        <end position="1725"/>
    </location>
</feature>
<sequence>MVCKEEVCLWFKNNEPHRRLELLCCLLNLCLPFELHFIKTCLEDLNKRVDLKEVENKVNSHQEIESLSSNILDEHTRSRMVICVALLNASNRTGSDMIYRLLLAATQPTGSHDVNFLKEMLLLYTMVLNHPAFTFQQKNSVTKLFEALKEMDECETPVPIMQCDAASFGEQNARVSSDEESNPQQLPVTAVTPDSAPEVAVCPDTMEACLQHRSDGAPARVPGHLRYLENMPREFLEQLSQQLSGTVPAIPYLSHTMHGVPMQQQPPRHPAVSMPSEVPGALNTFSSSHHFPPLVLDYATMPANSYFSSTALNPQHRQFALAEAITSPPPLSGSSTLPPEGLPKATSFSRVDDSAQDLHSHLLQHVPPYPMLRTGPVYGEYEEPGAIPIVHDAPIAIMGPLLPHQPNNLDHNARRRNTESEEEFMFGDDVSVSTTYIYNSNLVGPTLAHHHNSSVVSLGGVVNGTERSSGECLLPCASATGKPNAEFGSVPIISCSHQNTSSAQSSAQSSSPYASPPQSLPTSRCGSPAPGVQVHQESLIPVVCSDTAPSKGCLSLQDSALIANNLACFAYQQSQNLQAHSNELSLTNAPFINNDNTDDESLQLQSSIVQDSPVLTSNLVSDLSSSQHSCGPLSSLHFSPESCQICLNTSNVVVSCPDNRLSKGTRSATPTGSPSKTKDVKGDSSLKFNESDPRRQVTNVNVSTAVTTTVTTVTAHNSSSSHLSPSRKNVYKSRKSSSNDIKHDKGTLKSSQQKEESYSQSRSNIFSDSSSPGKSKTEQVRPLEESSLICFGMDTAGDPSSCSSQLCFMSHGDSSYSNSISFTSCPHSCNCNYTLQSESASTDTALSMTTSESSCCKCCDCEPDQKLTTDFSPTMRPPSRPTSGNQIGAAPHQPSKKSQRDDSTTRHAKSKGNALPLAANVVRTDNRPRVVESDHLNEVPKISSSSCMQSCTSTDAETKPTAGPHASTTVDNRINLRREDRMNGVVLPPASSEIALPPGHTSVRSTSPVSSTFLPGIMGPDTPLTSQSDPTLNAPEPVSFTDPTSRNSRPMSPYADHSPAPAIVSSSSGSRMCNSPATITQASSSCISSSVTCMAGLTSVAASGSISFGDVNLSSLDLPEQDAVVLISRSSSSDLPMTRSDNNKLPCSVADQSSSHNNDAKFTCQKSDARDGDPNRTPRILTNSRSKPVPKGNNNNHHNSSNNSNNANSFSHNNKYRGSVPNSYEDSNASTYRNVSGLNSRNAKRNFDCTNGVGSNLMNLPPPLKPNVGETPHLPNSNAPVSCNSRSMPNSVAHSCEAEQKPPLLPCPASRNAHPACLTNGIVPPPNSSSGAPDVLPDDATSHYLGRPCFMTAPPHLLARGFQFAPHNFLSTPPPSLPFLSGAPGLLPAPLPPPSKVPPMALSSSPPPLTTSPSKTSTFTTACTTTLTSSSVSSHHQRTPPPQQQRTSPPRGSEQPHPFASIPGVYNNSNNNVSRNNSLHHGHNGGAQALAPYGGPVYMPYGHMGAPQHSYFMGGPRPPHVPHKLPPPPPPPYSAQRHGNGSIGGNSSSSSTCSSHSSNRQHKSRHVNRKSQNNNNNNSGARGGGGYWGHQPEGRGPSNRRAPGPPAGGSTDTSPDSSQYSSPPQTPSPDQDSKTPGKRSEEEPWDRSGFPPTKGTGSLGGVTGGDSTPPMPQMPFMFPPHHGSSARPRYLQYLPYNPSAHLWRYHMPHSRFPAPPHMHQPQPPPHAEKNSRETTPALVHLPQPPAGDSSRHPEGRGPSVSPPGLPNGSVPMPMGSNSYTGHHPGNYPMLVNAAAVMALHNLVPNPHPPAGPSHPAPPINPAQTSAMSNGFPAHAQPPIPPNFSSLPSITAAGNIPPEIFFASYAHSPQHSQYPQPPMLPHLSAQAPLINNLPSAAPHYSASKKPSSCYNCGQLGHRGTECREASIEDMTKRSKVS</sequence>
<protein>
    <submittedName>
        <fullName evidence="5">Uncharacterized protein LOC108668111</fullName>
    </submittedName>
</protein>
<dbReference type="RefSeq" id="XP_018010744.1">
    <property type="nucleotide sequence ID" value="XM_018155255.2"/>
</dbReference>
<dbReference type="KEGG" id="hazt:108668111"/>
<keyword evidence="4" id="KW-1185">Reference proteome</keyword>
<feature type="compositionally biased region" description="Low complexity" evidence="2">
    <location>
        <begin position="945"/>
        <end position="954"/>
    </location>
</feature>
<feature type="compositionally biased region" description="Low complexity" evidence="2">
    <location>
        <begin position="1193"/>
        <end position="1213"/>
    </location>
</feature>
<dbReference type="Pfam" id="PF00098">
    <property type="entry name" value="zf-CCHC"/>
    <property type="match status" value="1"/>
</dbReference>
<feature type="compositionally biased region" description="Pro residues" evidence="2">
    <location>
        <begin position="1516"/>
        <end position="1533"/>
    </location>
</feature>
<feature type="compositionally biased region" description="Basic and acidic residues" evidence="2">
    <location>
        <begin position="1631"/>
        <end position="1646"/>
    </location>
</feature>
<dbReference type="PANTHER" id="PTHR16195">
    <property type="entry name" value="ZINC FINGER CCHC DOMAIN CONTAINING PROTEIN"/>
    <property type="match status" value="1"/>
</dbReference>
<dbReference type="InterPro" id="IPR057327">
    <property type="entry name" value="Vts1_dom"/>
</dbReference>
<feature type="region of interest" description="Disordered" evidence="2">
    <location>
        <begin position="989"/>
        <end position="1074"/>
    </location>
</feature>
<feature type="compositionally biased region" description="Basic and acidic residues" evidence="2">
    <location>
        <begin position="676"/>
        <end position="695"/>
    </location>
</feature>
<feature type="compositionally biased region" description="Low complexity" evidence="2">
    <location>
        <begin position="1610"/>
        <end position="1623"/>
    </location>
</feature>
<dbReference type="GO" id="GO:0003676">
    <property type="term" value="F:nucleic acid binding"/>
    <property type="evidence" value="ECO:0007669"/>
    <property type="project" value="InterPro"/>
</dbReference>
<feature type="compositionally biased region" description="Low complexity" evidence="2">
    <location>
        <begin position="1545"/>
        <end position="1558"/>
    </location>
</feature>
<reference evidence="5" key="1">
    <citation type="submission" date="2025-08" db="UniProtKB">
        <authorList>
            <consortium name="RefSeq"/>
        </authorList>
    </citation>
    <scope>IDENTIFICATION</scope>
    <source>
        <tissue evidence="5">Whole organism</tissue>
    </source>
</reference>
<dbReference type="Pfam" id="PF26034">
    <property type="entry name" value="PHAT_SMAUG"/>
    <property type="match status" value="1"/>
</dbReference>
<name>A0A8B7NAY6_HYAAZ</name>
<proteinExistence type="predicted"/>
<feature type="compositionally biased region" description="Low complexity" evidence="2">
    <location>
        <begin position="501"/>
        <end position="513"/>
    </location>
</feature>
<evidence type="ECO:0000256" key="1">
    <source>
        <dbReference type="PROSITE-ProRule" id="PRU00047"/>
    </source>
</evidence>
<feature type="compositionally biased region" description="Basic residues" evidence="2">
    <location>
        <begin position="1559"/>
        <end position="1569"/>
    </location>
</feature>
<dbReference type="OMA" id="ECREASI"/>
<keyword evidence="1" id="KW-0862">Zinc</keyword>
<feature type="compositionally biased region" description="Polar residues" evidence="2">
    <location>
        <begin position="1064"/>
        <end position="1074"/>
    </location>
</feature>
<keyword evidence="1" id="KW-0479">Metal-binding</keyword>
<feature type="compositionally biased region" description="Polar residues" evidence="2">
    <location>
        <begin position="662"/>
        <end position="675"/>
    </location>
</feature>
<feature type="region of interest" description="Disordered" evidence="2">
    <location>
        <begin position="1713"/>
        <end position="1779"/>
    </location>
</feature>
<evidence type="ECO:0000259" key="3">
    <source>
        <dbReference type="PROSITE" id="PS50158"/>
    </source>
</evidence>
<feature type="domain" description="CCHC-type" evidence="3">
    <location>
        <begin position="1908"/>
        <end position="1923"/>
    </location>
</feature>
<dbReference type="Proteomes" id="UP000694843">
    <property type="component" value="Unplaced"/>
</dbReference>
<dbReference type="GO" id="GO:0008270">
    <property type="term" value="F:zinc ion binding"/>
    <property type="evidence" value="ECO:0007669"/>
    <property type="project" value="UniProtKB-KW"/>
</dbReference>
<feature type="compositionally biased region" description="Basic and acidic residues" evidence="2">
    <location>
        <begin position="740"/>
        <end position="757"/>
    </location>
</feature>
<feature type="compositionally biased region" description="Polar residues" evidence="2">
    <location>
        <begin position="1220"/>
        <end position="1241"/>
    </location>
</feature>
<feature type="region of interest" description="Disordered" evidence="2">
    <location>
        <begin position="1805"/>
        <end position="1829"/>
    </location>
</feature>
<dbReference type="OrthoDB" id="6361509at2759"/>
<keyword evidence="1" id="KW-0863">Zinc-finger</keyword>
<feature type="compositionally biased region" description="Low complexity" evidence="2">
    <location>
        <begin position="1411"/>
        <end position="1434"/>
    </location>
</feature>
<dbReference type="InterPro" id="IPR001878">
    <property type="entry name" value="Znf_CCHC"/>
</dbReference>
<feature type="region of interest" description="Disordered" evidence="2">
    <location>
        <begin position="945"/>
        <end position="968"/>
    </location>
</feature>
<feature type="region of interest" description="Disordered" evidence="2">
    <location>
        <begin position="501"/>
        <end position="532"/>
    </location>
</feature>
<feature type="region of interest" description="Disordered" evidence="2">
    <location>
        <begin position="657"/>
        <end position="780"/>
    </location>
</feature>
<gene>
    <name evidence="5" type="primary">LOC108668111</name>
</gene>